<dbReference type="HOGENOM" id="CLU_2132125_0_0_11"/>
<accession>A0A089XH19</accession>
<evidence type="ECO:0000313" key="1">
    <source>
        <dbReference type="EMBL" id="AIS02584.1"/>
    </source>
</evidence>
<dbReference type="EMBL" id="CP009439">
    <property type="protein sequence ID" value="AIS02584.1"/>
    <property type="molecule type" value="Genomic_DNA"/>
</dbReference>
<name>A0A089XH19_STRGA</name>
<evidence type="ECO:0000313" key="2">
    <source>
        <dbReference type="Proteomes" id="UP000029482"/>
    </source>
</evidence>
<protein>
    <submittedName>
        <fullName evidence="1">Uncharacterized protein</fullName>
    </submittedName>
</protein>
<dbReference type="eggNOG" id="COG1793">
    <property type="taxonomic scope" value="Bacteria"/>
</dbReference>
<sequence>MVKTGSSTYRGCSRQWRKVRHAETVDAEVVGFTGPAARPRHLAVRLPDGRTALSQALKAPLAAEMAQVLAGAPRPRRAATAGGEPYSAVVTGTVVEVLSGTTRHAVVTVTRVR</sequence>
<dbReference type="Proteomes" id="UP000029482">
    <property type="component" value="Plasmid pSglau1"/>
</dbReference>
<geneLocation type="plasmid" evidence="1 2">
    <name>pSglau1</name>
</geneLocation>
<keyword evidence="2" id="KW-1185">Reference proteome</keyword>
<dbReference type="KEGG" id="sgu:SGLAU_33280"/>
<reference evidence="2" key="1">
    <citation type="journal article" date="2015" name="J. Biotechnol.">
        <title>Complete genome sequence of the actinobacterium Streptomyces glaucescens GLA.O (DSM 40922) consisting of a linear chromosome and one linear plasmid.</title>
        <authorList>
            <person name="Ortseifen V."/>
            <person name="Winkler A."/>
            <person name="Albersmeier A."/>
            <person name="Wendler S."/>
            <person name="Puhler A."/>
            <person name="Kalinowski J."/>
            <person name="Ruckert C."/>
        </authorList>
    </citation>
    <scope>NUCLEOTIDE SEQUENCE [LARGE SCALE GENOMIC DNA]</scope>
    <source>
        <strain evidence="2">DSM 40922 / GLA O</strain>
        <plasmid evidence="2">pSglau1</plasmid>
    </source>
</reference>
<proteinExistence type="predicted"/>
<organism evidence="1 2">
    <name type="scientific">Streptomyces glaucescens</name>
    <dbReference type="NCBI Taxonomy" id="1907"/>
    <lineage>
        <taxon>Bacteria</taxon>
        <taxon>Bacillati</taxon>
        <taxon>Actinomycetota</taxon>
        <taxon>Actinomycetes</taxon>
        <taxon>Kitasatosporales</taxon>
        <taxon>Streptomycetaceae</taxon>
        <taxon>Streptomyces</taxon>
    </lineage>
</organism>
<gene>
    <name evidence="1" type="ORF">SGLAU_33280</name>
</gene>
<dbReference type="AlphaFoldDB" id="A0A089XH19"/>
<keyword evidence="1" id="KW-0614">Plasmid</keyword>